<feature type="region of interest" description="Disordered" evidence="1">
    <location>
        <begin position="1"/>
        <end position="64"/>
    </location>
</feature>
<keyword evidence="3" id="KW-1185">Reference proteome</keyword>
<feature type="compositionally biased region" description="Basic and acidic residues" evidence="1">
    <location>
        <begin position="1"/>
        <end position="22"/>
    </location>
</feature>
<dbReference type="Proteomes" id="UP001139502">
    <property type="component" value="Unassembled WGS sequence"/>
</dbReference>
<accession>A0A9X2HEC0</accession>
<dbReference type="RefSeq" id="WP_254165994.1">
    <property type="nucleotide sequence ID" value="NZ_JANAFB010000012.1"/>
</dbReference>
<proteinExistence type="predicted"/>
<comment type="caution">
    <text evidence="2">The sequence shown here is derived from an EMBL/GenBank/DDBJ whole genome shotgun (WGS) entry which is preliminary data.</text>
</comment>
<evidence type="ECO:0000256" key="1">
    <source>
        <dbReference type="SAM" id="MobiDB-lite"/>
    </source>
</evidence>
<protein>
    <submittedName>
        <fullName evidence="2">Uncharacterized protein</fullName>
    </submittedName>
</protein>
<sequence>MASNENREQRPAEGREPSEAESRIGMSAEEEQREVRRQSESTEPADEGVGALTDDEGREPDTAN</sequence>
<evidence type="ECO:0000313" key="3">
    <source>
        <dbReference type="Proteomes" id="UP001139502"/>
    </source>
</evidence>
<organism evidence="2 3">
    <name type="scientific">Rothia santali</name>
    <dbReference type="NCBI Taxonomy" id="2949643"/>
    <lineage>
        <taxon>Bacteria</taxon>
        <taxon>Bacillati</taxon>
        <taxon>Actinomycetota</taxon>
        <taxon>Actinomycetes</taxon>
        <taxon>Micrococcales</taxon>
        <taxon>Micrococcaceae</taxon>
        <taxon>Rothia</taxon>
    </lineage>
</organism>
<gene>
    <name evidence="2" type="ORF">NBM05_06520</name>
</gene>
<reference evidence="2" key="1">
    <citation type="submission" date="2022-06" db="EMBL/GenBank/DDBJ databases">
        <title>Rothia sp. isolated from sandalwood seedling.</title>
        <authorList>
            <person name="Tuikhar N."/>
            <person name="Kirdat K."/>
            <person name="Thorat V."/>
            <person name="Swetha P."/>
            <person name="Padma S."/>
            <person name="Sundararaj R."/>
            <person name="Yadav A."/>
        </authorList>
    </citation>
    <scope>NUCLEOTIDE SEQUENCE</scope>
    <source>
        <strain evidence="2">AR01</strain>
    </source>
</reference>
<dbReference type="AlphaFoldDB" id="A0A9X2HEC0"/>
<dbReference type="EMBL" id="JANAFB010000012">
    <property type="protein sequence ID" value="MCP3425674.1"/>
    <property type="molecule type" value="Genomic_DNA"/>
</dbReference>
<name>A0A9X2HEC0_9MICC</name>
<evidence type="ECO:0000313" key="2">
    <source>
        <dbReference type="EMBL" id="MCP3425674.1"/>
    </source>
</evidence>